<dbReference type="EMBL" id="MFYX01000011">
    <property type="protein sequence ID" value="OGK07309.1"/>
    <property type="molecule type" value="Genomic_DNA"/>
</dbReference>
<organism evidence="3 4">
    <name type="scientific">Candidatus Raymondbacteria bacterium RIFOXYD12_FULL_49_13</name>
    <dbReference type="NCBI Taxonomy" id="1817890"/>
    <lineage>
        <taxon>Bacteria</taxon>
        <taxon>Raymondiibacteriota</taxon>
    </lineage>
</organism>
<dbReference type="InterPro" id="IPR026444">
    <property type="entry name" value="Secre_tail"/>
</dbReference>
<feature type="signal peptide" evidence="1">
    <location>
        <begin position="1"/>
        <end position="19"/>
    </location>
</feature>
<evidence type="ECO:0000313" key="3">
    <source>
        <dbReference type="EMBL" id="OGK07309.1"/>
    </source>
</evidence>
<keyword evidence="1" id="KW-0732">Signal</keyword>
<sequence>MSTKIMLLIFVCLPITNFADISYCPLNAGDTWTYHRVQEASPWGGGEAYDDSVIYAIIDTSYKSDSLTINFSTYSTQDTISDTLKYIIVNNISNFRSQGQGSIFLPVYALGETASTCNKIFYNAESLYLCTYNNNPLCQAETINQLEHYGLYQYYLMSSCPGPGPFTLNLISFNGTKITVDVESIKDKETSKETCPNVLKLDQNTPNPFNSTTNIIYNTGNNLFGTICIFNVSGRLVHLEQVMGRGSITWNAGKNPSGIYVCKLNIGKQAQSIKMMLMK</sequence>
<accession>A0A1F7FKR6</accession>
<dbReference type="AlphaFoldDB" id="A0A1F7FKR6"/>
<dbReference type="NCBIfam" id="TIGR04183">
    <property type="entry name" value="Por_Secre_tail"/>
    <property type="match status" value="1"/>
</dbReference>
<protein>
    <recommendedName>
        <fullName evidence="2">Secretion system C-terminal sorting domain-containing protein</fullName>
    </recommendedName>
</protein>
<evidence type="ECO:0000256" key="1">
    <source>
        <dbReference type="SAM" id="SignalP"/>
    </source>
</evidence>
<feature type="chain" id="PRO_5009528809" description="Secretion system C-terminal sorting domain-containing protein" evidence="1">
    <location>
        <begin position="20"/>
        <end position="279"/>
    </location>
</feature>
<name>A0A1F7FKR6_UNCRA</name>
<reference evidence="3 4" key="1">
    <citation type="journal article" date="2016" name="Nat. Commun.">
        <title>Thousands of microbial genomes shed light on interconnected biogeochemical processes in an aquifer system.</title>
        <authorList>
            <person name="Anantharaman K."/>
            <person name="Brown C.T."/>
            <person name="Hug L.A."/>
            <person name="Sharon I."/>
            <person name="Castelle C.J."/>
            <person name="Probst A.J."/>
            <person name="Thomas B.C."/>
            <person name="Singh A."/>
            <person name="Wilkins M.J."/>
            <person name="Karaoz U."/>
            <person name="Brodie E.L."/>
            <person name="Williams K.H."/>
            <person name="Hubbard S.S."/>
            <person name="Banfield J.F."/>
        </authorList>
    </citation>
    <scope>NUCLEOTIDE SEQUENCE [LARGE SCALE GENOMIC DNA]</scope>
</reference>
<dbReference type="Proteomes" id="UP000179243">
    <property type="component" value="Unassembled WGS sequence"/>
</dbReference>
<proteinExistence type="predicted"/>
<evidence type="ECO:0000313" key="4">
    <source>
        <dbReference type="Proteomes" id="UP000179243"/>
    </source>
</evidence>
<dbReference type="Pfam" id="PF18962">
    <property type="entry name" value="Por_Secre_tail"/>
    <property type="match status" value="1"/>
</dbReference>
<feature type="domain" description="Secretion system C-terminal sorting" evidence="2">
    <location>
        <begin position="206"/>
        <end position="274"/>
    </location>
</feature>
<gene>
    <name evidence="3" type="ORF">A2519_14385</name>
</gene>
<evidence type="ECO:0000259" key="2">
    <source>
        <dbReference type="Pfam" id="PF18962"/>
    </source>
</evidence>
<comment type="caution">
    <text evidence="3">The sequence shown here is derived from an EMBL/GenBank/DDBJ whole genome shotgun (WGS) entry which is preliminary data.</text>
</comment>